<dbReference type="OMA" id="INMHENG"/>
<dbReference type="Pfam" id="PF01535">
    <property type="entry name" value="PPR"/>
    <property type="match status" value="3"/>
</dbReference>
<protein>
    <submittedName>
        <fullName evidence="7">Pentatricopeptide repeat domain-containing protein</fullName>
    </submittedName>
</protein>
<dbReference type="NCBIfam" id="TIGR00756">
    <property type="entry name" value="PPR"/>
    <property type="match status" value="5"/>
</dbReference>
<sequence>MRPFLPNAFKRATSSRHRIPPSPSHPAFVERWLPTSVCAGCFFSWVSGREPPPRKRLPRRSPERSIVPTFSSHSILVSKQSYSTRTSTELLAALDAALEAAPEDIGKIWEAFANVCADTNSRLLLSREKALKVVGAVLHHADDLPEIETKLEYLEKQVKQGRWTDLKTYVANAYIVRNRESFTIGRALVHLEKMKNNAEIPDEDTYRLLMDALGSMGDGDGARQILPLMIEAGYTPDANVYQSIILGYARGNKPDKAMSAFRELQSKGLAATVKNYTTLMSAYAKRRDADTTKSIFAEMLEAGIQPTVVTYNVLLELCFGQKQLDAAHELFVAIDKAGLKPETDTFNIMIVGLSRTSRLYDAANLFEHMIETGMKPDRYTYGALIHGCAREGLMINAMRYYRQLLSSGITLNHHHFTILQSAFATARDMQTCQEVFRDMMSRITPTTINYNILISGWVRVGNLDKALEEFEKMKIAGCKPSGITWRRLIRGYLSAGRLEDALNAYVEHKKAFKKPSMGTYVHLIHALCSTGHMDGAVVLFQDLVDMGGDPIYPLYERIILGYLKAGNLVAAAEWLGRMRYAGFTPRHYLYNALIKSATLSVRPESAFQFYKDMVADQITPDTFTFNHLLLASFGDPRSVERVLQDMRLARIPFDHYTYATLLFIQSKENRNFEMAWGLWEEYVSAVSKSDTSTASTTAKDGKRPVTIHPAVARAALRSCAAHRRPRKARLVWDVIQRYNVDVREDVATEFIRLAEGWTRKNTVKGEKLVNLLGSHELSASDPPGKQEQKETVTH</sequence>
<feature type="repeat" description="PPR" evidence="5">
    <location>
        <begin position="307"/>
        <end position="341"/>
    </location>
</feature>
<dbReference type="STRING" id="645134.A0A0L0HBU6"/>
<dbReference type="EMBL" id="KQ257460">
    <property type="protein sequence ID" value="KNC98406.1"/>
    <property type="molecule type" value="Genomic_DNA"/>
</dbReference>
<evidence type="ECO:0000256" key="5">
    <source>
        <dbReference type="PROSITE-ProRule" id="PRU00708"/>
    </source>
</evidence>
<evidence type="ECO:0000313" key="8">
    <source>
        <dbReference type="Proteomes" id="UP000053201"/>
    </source>
</evidence>
<dbReference type="PROSITE" id="PS51375">
    <property type="entry name" value="PPR"/>
    <property type="match status" value="8"/>
</dbReference>
<comment type="similarity">
    <text evidence="1">Belongs to the CCM1 family.</text>
</comment>
<dbReference type="Pfam" id="PF13041">
    <property type="entry name" value="PPR_2"/>
    <property type="match status" value="2"/>
</dbReference>
<organism evidence="7 8">
    <name type="scientific">Spizellomyces punctatus (strain DAOM BR117)</name>
    <dbReference type="NCBI Taxonomy" id="645134"/>
    <lineage>
        <taxon>Eukaryota</taxon>
        <taxon>Fungi</taxon>
        <taxon>Fungi incertae sedis</taxon>
        <taxon>Chytridiomycota</taxon>
        <taxon>Chytridiomycota incertae sedis</taxon>
        <taxon>Chytridiomycetes</taxon>
        <taxon>Spizellomycetales</taxon>
        <taxon>Spizellomycetaceae</taxon>
        <taxon>Spizellomyces</taxon>
    </lineage>
</organism>
<dbReference type="InterPro" id="IPR002885">
    <property type="entry name" value="PPR_rpt"/>
</dbReference>
<evidence type="ECO:0000313" key="7">
    <source>
        <dbReference type="EMBL" id="KNC98406.1"/>
    </source>
</evidence>
<feature type="region of interest" description="Disordered" evidence="6">
    <location>
        <begin position="774"/>
        <end position="794"/>
    </location>
</feature>
<dbReference type="PANTHER" id="PTHR47447">
    <property type="entry name" value="OS03G0856100 PROTEIN"/>
    <property type="match status" value="1"/>
</dbReference>
<dbReference type="RefSeq" id="XP_016606446.1">
    <property type="nucleotide sequence ID" value="XM_016754316.1"/>
</dbReference>
<keyword evidence="8" id="KW-1185">Reference proteome</keyword>
<comment type="function">
    <text evidence="3">Regulates mitochondrial small subunit maturation by controlling 15S rRNA 5'-end processing. Localizes to the 5' precursor of the 15S rRNA in a position that is subsequently occupied by mS47 in the mature yeast mtSSU. Uses structure and sequence-specific RNA recognition, binding to a single-stranded region of the precursor and specifically recognizing bases -6 to -1. The exchange of Ccm1 for mS47 is coupled to the irreversible removal of precursor rRNA that is accompanied by conformational changes of the mitoribosomal proteins uS5m and mS26. These conformational changes signal completion of 5'-end rRNA processing through protection of the mature 5'-end of the 15S rRNA and stabilization of mS47. The removal of the 5' precursor together with the dissociation of Ccm1 may be catalyzed by the 5'-3' exoribonuclease Pet127. Involved in the specific removal of group I introns in mitochondrial encoded transcripts.</text>
</comment>
<feature type="repeat" description="PPR" evidence="5">
    <location>
        <begin position="516"/>
        <end position="550"/>
    </location>
</feature>
<evidence type="ECO:0000256" key="3">
    <source>
        <dbReference type="ARBA" id="ARBA00044493"/>
    </source>
</evidence>
<dbReference type="GeneID" id="27689441"/>
<dbReference type="AlphaFoldDB" id="A0A0L0HBU6"/>
<feature type="compositionally biased region" description="Basic and acidic residues" evidence="6">
    <location>
        <begin position="784"/>
        <end position="794"/>
    </location>
</feature>
<evidence type="ECO:0000256" key="1">
    <source>
        <dbReference type="ARBA" id="ARBA00006192"/>
    </source>
</evidence>
<evidence type="ECO:0000256" key="4">
    <source>
        <dbReference type="ARBA" id="ARBA00044511"/>
    </source>
</evidence>
<evidence type="ECO:0000256" key="6">
    <source>
        <dbReference type="SAM" id="MobiDB-lite"/>
    </source>
</evidence>
<dbReference type="eggNOG" id="KOG4197">
    <property type="taxonomic scope" value="Eukaryota"/>
</dbReference>
<name>A0A0L0HBU6_SPIPD</name>
<feature type="repeat" description="PPR" evidence="5">
    <location>
        <begin position="342"/>
        <end position="376"/>
    </location>
</feature>
<feature type="repeat" description="PPR" evidence="5">
    <location>
        <begin position="237"/>
        <end position="271"/>
    </location>
</feature>
<reference evidence="7 8" key="1">
    <citation type="submission" date="2009-08" db="EMBL/GenBank/DDBJ databases">
        <title>The Genome Sequence of Spizellomyces punctatus strain DAOM BR117.</title>
        <authorList>
            <consortium name="The Broad Institute Genome Sequencing Platform"/>
            <person name="Russ C."/>
            <person name="Cuomo C."/>
            <person name="Shea T."/>
            <person name="Young S.K."/>
            <person name="Zeng Q."/>
            <person name="Koehrsen M."/>
            <person name="Haas B."/>
            <person name="Borodovsky M."/>
            <person name="Guigo R."/>
            <person name="Alvarado L."/>
            <person name="Berlin A."/>
            <person name="Bochicchio J."/>
            <person name="Borenstein D."/>
            <person name="Chapman S."/>
            <person name="Chen Z."/>
            <person name="Engels R."/>
            <person name="Freedman E."/>
            <person name="Gellesch M."/>
            <person name="Goldberg J."/>
            <person name="Griggs A."/>
            <person name="Gujja S."/>
            <person name="Heiman D."/>
            <person name="Hepburn T."/>
            <person name="Howarth C."/>
            <person name="Jen D."/>
            <person name="Larson L."/>
            <person name="Lewis B."/>
            <person name="Mehta T."/>
            <person name="Park D."/>
            <person name="Pearson M."/>
            <person name="Roberts A."/>
            <person name="Saif S."/>
            <person name="Shenoy N."/>
            <person name="Sisk P."/>
            <person name="Stolte C."/>
            <person name="Sykes S."/>
            <person name="Thomson T."/>
            <person name="Walk T."/>
            <person name="White J."/>
            <person name="Yandava C."/>
            <person name="Burger G."/>
            <person name="Gray M.W."/>
            <person name="Holland P.W.H."/>
            <person name="King N."/>
            <person name="Lang F.B.F."/>
            <person name="Roger A.J."/>
            <person name="Ruiz-Trillo I."/>
            <person name="Lander E."/>
            <person name="Nusbaum C."/>
        </authorList>
    </citation>
    <scope>NUCLEOTIDE SEQUENCE [LARGE SCALE GENOMIC DNA]</scope>
    <source>
        <strain evidence="7 8">DAOM BR117</strain>
    </source>
</reference>
<dbReference type="Proteomes" id="UP000053201">
    <property type="component" value="Unassembled WGS sequence"/>
</dbReference>
<proteinExistence type="inferred from homology"/>
<feature type="repeat" description="PPR" evidence="5">
    <location>
        <begin position="272"/>
        <end position="306"/>
    </location>
</feature>
<feature type="repeat" description="PPR" evidence="5">
    <location>
        <begin position="446"/>
        <end position="480"/>
    </location>
</feature>
<feature type="repeat" description="PPR" evidence="5">
    <location>
        <begin position="202"/>
        <end position="236"/>
    </location>
</feature>
<dbReference type="PANTHER" id="PTHR47447:SF23">
    <property type="entry name" value="PENTACOTRIPEPTIDE-REPEAT REGION OF PRORP DOMAIN-CONTAINING PROTEIN"/>
    <property type="match status" value="1"/>
</dbReference>
<dbReference type="Gene3D" id="1.25.40.10">
    <property type="entry name" value="Tetratricopeptide repeat domain"/>
    <property type="match status" value="5"/>
</dbReference>
<comment type="subunit">
    <text evidence="4">Binds to mitochondrial small subunit 15S rRNA.</text>
</comment>
<keyword evidence="2" id="KW-0677">Repeat</keyword>
<dbReference type="Pfam" id="PF13812">
    <property type="entry name" value="PPR_3"/>
    <property type="match status" value="2"/>
</dbReference>
<evidence type="ECO:0000256" key="2">
    <source>
        <dbReference type="ARBA" id="ARBA00022737"/>
    </source>
</evidence>
<accession>A0A0L0HBU6</accession>
<dbReference type="InterPro" id="IPR011990">
    <property type="entry name" value="TPR-like_helical_dom_sf"/>
</dbReference>
<dbReference type="OrthoDB" id="2105688at2759"/>
<gene>
    <name evidence="7" type="ORF">SPPG_06110</name>
</gene>
<dbReference type="InParanoid" id="A0A0L0HBU6"/>
<feature type="repeat" description="PPR" evidence="5">
    <location>
        <begin position="377"/>
        <end position="411"/>
    </location>
</feature>
<dbReference type="VEuPathDB" id="FungiDB:SPPG_06110"/>